<dbReference type="InterPro" id="IPR025624">
    <property type="entry name" value="PcfK"/>
</dbReference>
<gene>
    <name evidence="2" type="ORF">GKE01_12385</name>
</gene>
<dbReference type="Pfam" id="PF14058">
    <property type="entry name" value="PcfK"/>
    <property type="match status" value="1"/>
</dbReference>
<reference evidence="2" key="1">
    <citation type="journal article" date="2019" name="Nat. Med.">
        <title>A library of human gut bacterial isolates paired with longitudinal multiomics data enables mechanistic microbiome research.</title>
        <authorList>
            <person name="Poyet M."/>
            <person name="Groussin M."/>
            <person name="Gibbons S.M."/>
            <person name="Avila-Pacheco J."/>
            <person name="Jiang X."/>
            <person name="Kearney S.M."/>
            <person name="Perrotta A.R."/>
            <person name="Berdy B."/>
            <person name="Zhao S."/>
            <person name="Lieberman T.D."/>
            <person name="Swanson P.K."/>
            <person name="Smith M."/>
            <person name="Roesemann S."/>
            <person name="Alexander J.E."/>
            <person name="Rich S.A."/>
            <person name="Livny J."/>
            <person name="Vlamakis H."/>
            <person name="Clish C."/>
            <person name="Bullock K."/>
            <person name="Deik A."/>
            <person name="Scott J."/>
            <person name="Pierce K.A."/>
            <person name="Xavier R.J."/>
            <person name="Alm E.J."/>
        </authorList>
    </citation>
    <scope>NUCLEOTIDE SEQUENCE</scope>
    <source>
        <strain evidence="2">BIOML-A4</strain>
    </source>
</reference>
<evidence type="ECO:0000313" key="2">
    <source>
        <dbReference type="EMBL" id="MRY12261.1"/>
    </source>
</evidence>
<comment type="caution">
    <text evidence="2">The sequence shown here is derived from an EMBL/GenBank/DDBJ whole genome shotgun (WGS) entry which is preliminary data.</text>
</comment>
<evidence type="ECO:0000256" key="1">
    <source>
        <dbReference type="SAM" id="MobiDB-lite"/>
    </source>
</evidence>
<sequence length="120" mass="13679">MKEFKDIIQKYLEQRAAEDVLFAPKFSNPKKNIDECCRYILGKARKRGNEVVMDDSEVYGLAVHYYDEDDIKVSGASNCKVSSRPQATPAKPLSQQPTVLPLKRGKAKREENKLQLSLFD</sequence>
<dbReference type="EMBL" id="WKLP01000016">
    <property type="protein sequence ID" value="MRY12261.1"/>
    <property type="molecule type" value="Genomic_DNA"/>
</dbReference>
<evidence type="ECO:0008006" key="3">
    <source>
        <dbReference type="Google" id="ProtNLM"/>
    </source>
</evidence>
<dbReference type="RefSeq" id="WP_010803641.1">
    <property type="nucleotide sequence ID" value="NZ_CAJSYT010000001.1"/>
</dbReference>
<protein>
    <recommendedName>
        <fullName evidence="3">PcfK-like protein</fullName>
    </recommendedName>
</protein>
<dbReference type="AlphaFoldDB" id="A0A6G1ZEZ7"/>
<name>A0A6G1ZEZ7_9BACT</name>
<organism evidence="2">
    <name type="scientific">Parabacteroides goldsteinii</name>
    <dbReference type="NCBI Taxonomy" id="328812"/>
    <lineage>
        <taxon>Bacteria</taxon>
        <taxon>Pseudomonadati</taxon>
        <taxon>Bacteroidota</taxon>
        <taxon>Bacteroidia</taxon>
        <taxon>Bacteroidales</taxon>
        <taxon>Tannerellaceae</taxon>
        <taxon>Parabacteroides</taxon>
    </lineage>
</organism>
<proteinExistence type="predicted"/>
<accession>A0A6G1ZEZ7</accession>
<feature type="region of interest" description="Disordered" evidence="1">
    <location>
        <begin position="79"/>
        <end position="120"/>
    </location>
</feature>